<evidence type="ECO:0000313" key="1">
    <source>
        <dbReference type="EMBL" id="MPD06356.1"/>
    </source>
</evidence>
<keyword evidence="2" id="KW-1185">Reference proteome</keyword>
<proteinExistence type="predicted"/>
<sequence length="60" mass="6564">MFCSAPSPPVLLSPGRTVADPRWQTLRLSPTSSRSTLPVSPGRILQPQAYITAREWNLSA</sequence>
<accession>A0A5B7KHQ8</accession>
<organism evidence="1 2">
    <name type="scientific">Portunus trituberculatus</name>
    <name type="common">Swimming crab</name>
    <name type="synonym">Neptunus trituberculatus</name>
    <dbReference type="NCBI Taxonomy" id="210409"/>
    <lineage>
        <taxon>Eukaryota</taxon>
        <taxon>Metazoa</taxon>
        <taxon>Ecdysozoa</taxon>
        <taxon>Arthropoda</taxon>
        <taxon>Crustacea</taxon>
        <taxon>Multicrustacea</taxon>
        <taxon>Malacostraca</taxon>
        <taxon>Eumalacostraca</taxon>
        <taxon>Eucarida</taxon>
        <taxon>Decapoda</taxon>
        <taxon>Pleocyemata</taxon>
        <taxon>Brachyura</taxon>
        <taxon>Eubrachyura</taxon>
        <taxon>Portunoidea</taxon>
        <taxon>Portunidae</taxon>
        <taxon>Portuninae</taxon>
        <taxon>Portunus</taxon>
    </lineage>
</organism>
<evidence type="ECO:0000313" key="2">
    <source>
        <dbReference type="Proteomes" id="UP000324222"/>
    </source>
</evidence>
<dbReference type="Proteomes" id="UP000324222">
    <property type="component" value="Unassembled WGS sequence"/>
</dbReference>
<dbReference type="EMBL" id="VSRR010150718">
    <property type="protein sequence ID" value="MPD06356.1"/>
    <property type="molecule type" value="Genomic_DNA"/>
</dbReference>
<gene>
    <name evidence="1" type="ORF">E2C01_102163</name>
</gene>
<comment type="caution">
    <text evidence="1">The sequence shown here is derived from an EMBL/GenBank/DDBJ whole genome shotgun (WGS) entry which is preliminary data.</text>
</comment>
<name>A0A5B7KHQ8_PORTR</name>
<protein>
    <submittedName>
        <fullName evidence="1">Uncharacterized protein</fullName>
    </submittedName>
</protein>
<dbReference type="AlphaFoldDB" id="A0A5B7KHQ8"/>
<reference evidence="1 2" key="1">
    <citation type="submission" date="2019-05" db="EMBL/GenBank/DDBJ databases">
        <title>Another draft genome of Portunus trituberculatus and its Hox gene families provides insights of decapod evolution.</title>
        <authorList>
            <person name="Jeong J.-H."/>
            <person name="Song I."/>
            <person name="Kim S."/>
            <person name="Choi T."/>
            <person name="Kim D."/>
            <person name="Ryu S."/>
            <person name="Kim W."/>
        </authorList>
    </citation>
    <scope>NUCLEOTIDE SEQUENCE [LARGE SCALE GENOMIC DNA]</scope>
    <source>
        <tissue evidence="1">Muscle</tissue>
    </source>
</reference>